<organism evidence="2 3">
    <name type="scientific">Liparis tanakae</name>
    <name type="common">Tanaka's snailfish</name>
    <dbReference type="NCBI Taxonomy" id="230148"/>
    <lineage>
        <taxon>Eukaryota</taxon>
        <taxon>Metazoa</taxon>
        <taxon>Chordata</taxon>
        <taxon>Craniata</taxon>
        <taxon>Vertebrata</taxon>
        <taxon>Euteleostomi</taxon>
        <taxon>Actinopterygii</taxon>
        <taxon>Neopterygii</taxon>
        <taxon>Teleostei</taxon>
        <taxon>Neoteleostei</taxon>
        <taxon>Acanthomorphata</taxon>
        <taxon>Eupercaria</taxon>
        <taxon>Perciformes</taxon>
        <taxon>Cottioidei</taxon>
        <taxon>Cottales</taxon>
        <taxon>Liparidae</taxon>
        <taxon>Liparis</taxon>
    </lineage>
</organism>
<feature type="compositionally biased region" description="Polar residues" evidence="1">
    <location>
        <begin position="82"/>
        <end position="91"/>
    </location>
</feature>
<dbReference type="EMBL" id="SRLO01000097">
    <property type="protein sequence ID" value="TNN76048.1"/>
    <property type="molecule type" value="Genomic_DNA"/>
</dbReference>
<name>A0A4Z2IDH3_9TELE</name>
<comment type="caution">
    <text evidence="2">The sequence shown here is derived from an EMBL/GenBank/DDBJ whole genome shotgun (WGS) entry which is preliminary data.</text>
</comment>
<reference evidence="2 3" key="1">
    <citation type="submission" date="2019-03" db="EMBL/GenBank/DDBJ databases">
        <title>First draft genome of Liparis tanakae, snailfish: a comprehensive survey of snailfish specific genes.</title>
        <authorList>
            <person name="Kim W."/>
            <person name="Song I."/>
            <person name="Jeong J.-H."/>
            <person name="Kim D."/>
            <person name="Kim S."/>
            <person name="Ryu S."/>
            <person name="Song J.Y."/>
            <person name="Lee S.K."/>
        </authorList>
    </citation>
    <scope>NUCLEOTIDE SEQUENCE [LARGE SCALE GENOMIC DNA]</scope>
    <source>
        <tissue evidence="2">Muscle</tissue>
    </source>
</reference>
<accession>A0A4Z2IDH3</accession>
<proteinExistence type="predicted"/>
<sequence length="107" mass="11592">MSMRKDFPLNAKIINSDREVSIRLVATRQTRAVKFTPLKDFVLPAVVNPVGLRVSYLDQVQSGSSSLQSAGFGEAYPLSPSDLCSPQQKNGGSFARERQPSGGPPLE</sequence>
<evidence type="ECO:0000256" key="1">
    <source>
        <dbReference type="SAM" id="MobiDB-lite"/>
    </source>
</evidence>
<evidence type="ECO:0000313" key="3">
    <source>
        <dbReference type="Proteomes" id="UP000314294"/>
    </source>
</evidence>
<dbReference type="Proteomes" id="UP000314294">
    <property type="component" value="Unassembled WGS sequence"/>
</dbReference>
<evidence type="ECO:0000313" key="2">
    <source>
        <dbReference type="EMBL" id="TNN76048.1"/>
    </source>
</evidence>
<feature type="region of interest" description="Disordered" evidence="1">
    <location>
        <begin position="78"/>
        <end position="107"/>
    </location>
</feature>
<gene>
    <name evidence="2" type="ORF">EYF80_013811</name>
</gene>
<keyword evidence="3" id="KW-1185">Reference proteome</keyword>
<dbReference type="AlphaFoldDB" id="A0A4Z2IDH3"/>
<protein>
    <submittedName>
        <fullName evidence="2">Uncharacterized protein</fullName>
    </submittedName>
</protein>